<protein>
    <submittedName>
        <fullName evidence="1">SGNH/GDSL hydrolase family protein</fullName>
    </submittedName>
</protein>
<proteinExistence type="predicted"/>
<accession>A0AC61RE94</accession>
<keyword evidence="1" id="KW-0378">Hydrolase</keyword>
<gene>
    <name evidence="1" type="ORF">E5331_12730</name>
</gene>
<comment type="caution">
    <text evidence="1">The sequence shown here is derived from an EMBL/GenBank/DDBJ whole genome shotgun (WGS) entry which is preliminary data.</text>
</comment>
<dbReference type="Proteomes" id="UP000306319">
    <property type="component" value="Unassembled WGS sequence"/>
</dbReference>
<keyword evidence="2" id="KW-1185">Reference proteome</keyword>
<name>A0AC61RE94_9BACT</name>
<organism evidence="1 2">
    <name type="scientific">Lepagella muris</name>
    <dbReference type="NCBI Taxonomy" id="3032870"/>
    <lineage>
        <taxon>Bacteria</taxon>
        <taxon>Pseudomonadati</taxon>
        <taxon>Bacteroidota</taxon>
        <taxon>Bacteroidia</taxon>
        <taxon>Bacteroidales</taxon>
        <taxon>Muribaculaceae</taxon>
        <taxon>Lepagella</taxon>
    </lineage>
</organism>
<dbReference type="EMBL" id="SRYB01000019">
    <property type="protein sequence ID" value="TGY77862.1"/>
    <property type="molecule type" value="Genomic_DNA"/>
</dbReference>
<evidence type="ECO:0000313" key="1">
    <source>
        <dbReference type="EMBL" id="TGY77862.1"/>
    </source>
</evidence>
<sequence>MKIRSVIIAFLALSGMVFPNNVKGEESQDSVRVLFIGNSYTHYHDLPDMIRQLALRAGVHEKMNISAVSFTPGGCTLRKHLENPELIKALKKGGWDFVVIQEQSTAPAMQTESVVRNVYPYAARLDSLARSADKNTRVIYYMTWGHKDGFRNPDNPYPLAMTYEGMQDRIKTSYLEMAYTTGAMCAPVGMAWKRVREERPYDTLYCPDRSHPSRLGTYLAANVIYATMLGRHYQTSWTADFDPELAEYIQQVAQETVFDNRGLINLHPAD</sequence>
<evidence type="ECO:0000313" key="2">
    <source>
        <dbReference type="Proteomes" id="UP000306319"/>
    </source>
</evidence>
<reference evidence="1" key="1">
    <citation type="submission" date="2019-04" db="EMBL/GenBank/DDBJ databases">
        <title>Microbes associate with the intestines of laboratory mice.</title>
        <authorList>
            <person name="Navarre W."/>
            <person name="Wong E."/>
            <person name="Huang K."/>
            <person name="Tropini C."/>
            <person name="Ng K."/>
            <person name="Yu B."/>
        </authorList>
    </citation>
    <scope>NUCLEOTIDE SEQUENCE</scope>
    <source>
        <strain evidence="1">NM04_E33</strain>
    </source>
</reference>